<comment type="cofactor">
    <cofactor evidence="1">
        <name>Cu cation</name>
        <dbReference type="ChEBI" id="CHEBI:23378"/>
    </cofactor>
</comment>
<comment type="caution">
    <text evidence="10">The sequence shown here is derived from an EMBL/GenBank/DDBJ whole genome shotgun (WGS) entry which is preliminary data.</text>
</comment>
<evidence type="ECO:0000256" key="6">
    <source>
        <dbReference type="ARBA" id="ARBA00022982"/>
    </source>
</evidence>
<dbReference type="PRINTS" id="PR00155">
    <property type="entry name" value="AMICYANIN"/>
</dbReference>
<dbReference type="InterPro" id="IPR002386">
    <property type="entry name" value="Amicyanin/Pseudoazurin"/>
</dbReference>
<evidence type="ECO:0000256" key="2">
    <source>
        <dbReference type="ARBA" id="ARBA00004418"/>
    </source>
</evidence>
<keyword evidence="7" id="KW-0186">Copper</keyword>
<dbReference type="InterPro" id="IPR052721">
    <property type="entry name" value="ET_Amicyanin"/>
</dbReference>
<dbReference type="PANTHER" id="PTHR36507:SF1">
    <property type="entry name" value="BLL1555 PROTEIN"/>
    <property type="match status" value="1"/>
</dbReference>
<keyword evidence="3" id="KW-0813">Transport</keyword>
<dbReference type="InterPro" id="IPR000923">
    <property type="entry name" value="BlueCu_1"/>
</dbReference>
<feature type="domain" description="Blue (type 1) copper" evidence="9">
    <location>
        <begin position="30"/>
        <end position="106"/>
    </location>
</feature>
<keyword evidence="5" id="KW-0574">Periplasm</keyword>
<evidence type="ECO:0000256" key="1">
    <source>
        <dbReference type="ARBA" id="ARBA00001935"/>
    </source>
</evidence>
<protein>
    <submittedName>
        <fullName evidence="10">Plastocyanin</fullName>
    </submittedName>
</protein>
<dbReference type="Gene3D" id="2.60.40.420">
    <property type="entry name" value="Cupredoxins - blue copper proteins"/>
    <property type="match status" value="1"/>
</dbReference>
<dbReference type="PANTHER" id="PTHR36507">
    <property type="entry name" value="BLL1555 PROTEIN"/>
    <property type="match status" value="1"/>
</dbReference>
<proteinExistence type="predicted"/>
<sequence length="108" mass="11742">MRALHALAVAATGLVLLHGGAALAADHEIAVAEYKFHPAELRVAKGDKVTWINREKRTSHSVLFDAGGEESARFFPGETWSRTFSEGGRFEYHCGPHPEMKGVVIVGD</sequence>
<evidence type="ECO:0000256" key="5">
    <source>
        <dbReference type="ARBA" id="ARBA00022764"/>
    </source>
</evidence>
<evidence type="ECO:0000313" key="10">
    <source>
        <dbReference type="EMBL" id="NMG45183.1"/>
    </source>
</evidence>
<dbReference type="RefSeq" id="WP_169257029.1">
    <property type="nucleotide sequence ID" value="NZ_WTVN01000026.1"/>
</dbReference>
<dbReference type="SUPFAM" id="SSF49503">
    <property type="entry name" value="Cupredoxins"/>
    <property type="match status" value="1"/>
</dbReference>
<dbReference type="InterPro" id="IPR008972">
    <property type="entry name" value="Cupredoxin"/>
</dbReference>
<keyword evidence="6" id="KW-0249">Electron transport</keyword>
<evidence type="ECO:0000256" key="4">
    <source>
        <dbReference type="ARBA" id="ARBA00022723"/>
    </source>
</evidence>
<evidence type="ECO:0000259" key="9">
    <source>
        <dbReference type="Pfam" id="PF00127"/>
    </source>
</evidence>
<gene>
    <name evidence="10" type="ORF">GPA22_15795</name>
</gene>
<evidence type="ECO:0000313" key="11">
    <source>
        <dbReference type="Proteomes" id="UP000623795"/>
    </source>
</evidence>
<dbReference type="Pfam" id="PF00127">
    <property type="entry name" value="Copper-bind"/>
    <property type="match status" value="1"/>
</dbReference>
<reference evidence="10 11" key="1">
    <citation type="submission" date="2019-12" db="EMBL/GenBank/DDBJ databases">
        <title>Comparative genomics gives insights into the taxonomy of the Azoarcus-Aromatoleum group and reveals separate origins of nif in the plant-associated Azoarcus and non-plant-associated Aromatoleum sub-groups.</title>
        <authorList>
            <person name="Lafos M."/>
            <person name="Maluk M."/>
            <person name="Batista M."/>
            <person name="Junghare M."/>
            <person name="Carmona M."/>
            <person name="Faoro H."/>
            <person name="Cruz L.M."/>
            <person name="Battistoni F."/>
            <person name="De Souza E."/>
            <person name="Pedrosa F."/>
            <person name="Chen W.-M."/>
            <person name="Poole P.S."/>
            <person name="Dixon R.A."/>
            <person name="James E.K."/>
        </authorList>
    </citation>
    <scope>NUCLEOTIDE SEQUENCE [LARGE SCALE GENOMIC DNA]</scope>
    <source>
        <strain evidence="10 11">Td21</strain>
    </source>
</reference>
<keyword evidence="11" id="KW-1185">Reference proteome</keyword>
<feature type="chain" id="PRO_5045854094" evidence="8">
    <location>
        <begin position="25"/>
        <end position="108"/>
    </location>
</feature>
<keyword evidence="8" id="KW-0732">Signal</keyword>
<comment type="subcellular location">
    <subcellularLocation>
        <location evidence="2">Periplasm</location>
    </subcellularLocation>
</comment>
<organism evidence="10 11">
    <name type="scientific">Aromatoleum toluvorans</name>
    <dbReference type="NCBI Taxonomy" id="92002"/>
    <lineage>
        <taxon>Bacteria</taxon>
        <taxon>Pseudomonadati</taxon>
        <taxon>Pseudomonadota</taxon>
        <taxon>Betaproteobacteria</taxon>
        <taxon>Rhodocyclales</taxon>
        <taxon>Rhodocyclaceae</taxon>
        <taxon>Aromatoleum</taxon>
    </lineage>
</organism>
<dbReference type="EMBL" id="WTVN01000026">
    <property type="protein sequence ID" value="NMG45183.1"/>
    <property type="molecule type" value="Genomic_DNA"/>
</dbReference>
<feature type="signal peptide" evidence="8">
    <location>
        <begin position="1"/>
        <end position="24"/>
    </location>
</feature>
<evidence type="ECO:0000256" key="7">
    <source>
        <dbReference type="ARBA" id="ARBA00023008"/>
    </source>
</evidence>
<dbReference type="Proteomes" id="UP000623795">
    <property type="component" value="Unassembled WGS sequence"/>
</dbReference>
<name>A0ABX1Q0G9_9RHOO</name>
<keyword evidence="4" id="KW-0479">Metal-binding</keyword>
<evidence type="ECO:0000256" key="8">
    <source>
        <dbReference type="SAM" id="SignalP"/>
    </source>
</evidence>
<evidence type="ECO:0000256" key="3">
    <source>
        <dbReference type="ARBA" id="ARBA00022448"/>
    </source>
</evidence>
<accession>A0ABX1Q0G9</accession>